<dbReference type="AlphaFoldDB" id="A0AAV9GK88"/>
<feature type="compositionally biased region" description="Acidic residues" evidence="1">
    <location>
        <begin position="227"/>
        <end position="247"/>
    </location>
</feature>
<evidence type="ECO:0000313" key="2">
    <source>
        <dbReference type="EMBL" id="KAK4448502.1"/>
    </source>
</evidence>
<sequence length="666" mass="72656">MSLPLRKPKTWPYATGSTGRLRGSLPLGALGLRVQVYEAVGEARKSFIDLSKDIVNYLDANASEARRSGSYVGLSLFMVGRSPERTKPMVMIVSEDKNARLEAFRLVKKSGIHTKYPGFEIGHMPLKAEFENLQPLGGAAGPSQARAVPSILEYEPGEIEFGADVFSPVTDLRTEGRRLRAWLGGRATNEKPQSATAGGFVEFNGEFYIHTVAHLLRPTTPAATSAQDEEWDGTGLSDFEEDGDDDLVQVTSRGSLTPEGSVASESGMNSDDGSFDSASPKHSIASPTAFGSEATQSPGEHRDHGSNNIPESEAVVRIGSVSLVSHAHDSVFIHLNTIIPGLSQSRMLKNAIQIEDFTEEIETAPADTAVWTTIPNGVVAGTLTGTPSYFRLPHATTFQQVYIARMEKPLGPGDCGSWIRNAATGKLFGHVVAGSSTTGLAIIMPAINTFTHAREVFHSRRPATQGESSTQQSTAPIRPARRTESQEHSRSNPPSSRYPRRGSDRPSYNHAGASNAWRPPIGSRGSLPVGSQGSYQRLATTPEPAEIIAPTEPRTLSEKMSDFWWQAKIWARTARTRIRRFIKFLLSLVGHDGRTSQDLVKGLWSLFSFAFVFFSWVVPKIKSWFAARAPQRIPNRQTSREADEAGNFELGDRTWRSGGRGQRLGV</sequence>
<protein>
    <submittedName>
        <fullName evidence="2">Uncharacterized protein</fullName>
    </submittedName>
</protein>
<feature type="compositionally biased region" description="Polar residues" evidence="1">
    <location>
        <begin position="465"/>
        <end position="475"/>
    </location>
</feature>
<dbReference type="Proteomes" id="UP001321760">
    <property type="component" value="Unassembled WGS sequence"/>
</dbReference>
<reference evidence="2" key="1">
    <citation type="journal article" date="2023" name="Mol. Phylogenet. Evol.">
        <title>Genome-scale phylogeny and comparative genomics of the fungal order Sordariales.</title>
        <authorList>
            <person name="Hensen N."/>
            <person name="Bonometti L."/>
            <person name="Westerberg I."/>
            <person name="Brannstrom I.O."/>
            <person name="Guillou S."/>
            <person name="Cros-Aarteil S."/>
            <person name="Calhoun S."/>
            <person name="Haridas S."/>
            <person name="Kuo A."/>
            <person name="Mondo S."/>
            <person name="Pangilinan J."/>
            <person name="Riley R."/>
            <person name="LaButti K."/>
            <person name="Andreopoulos B."/>
            <person name="Lipzen A."/>
            <person name="Chen C."/>
            <person name="Yan M."/>
            <person name="Daum C."/>
            <person name="Ng V."/>
            <person name="Clum A."/>
            <person name="Steindorff A."/>
            <person name="Ohm R.A."/>
            <person name="Martin F."/>
            <person name="Silar P."/>
            <person name="Natvig D.O."/>
            <person name="Lalanne C."/>
            <person name="Gautier V."/>
            <person name="Ament-Velasquez S.L."/>
            <person name="Kruys A."/>
            <person name="Hutchinson M.I."/>
            <person name="Powell A.J."/>
            <person name="Barry K."/>
            <person name="Miller A.N."/>
            <person name="Grigoriev I.V."/>
            <person name="Debuchy R."/>
            <person name="Gladieux P."/>
            <person name="Hiltunen Thoren M."/>
            <person name="Johannesson H."/>
        </authorList>
    </citation>
    <scope>NUCLEOTIDE SEQUENCE</scope>
    <source>
        <strain evidence="2">PSN243</strain>
    </source>
</reference>
<feature type="compositionally biased region" description="Basic and acidic residues" evidence="1">
    <location>
        <begin position="481"/>
        <end position="490"/>
    </location>
</feature>
<feature type="region of interest" description="Disordered" evidence="1">
    <location>
        <begin position="460"/>
        <end position="544"/>
    </location>
</feature>
<accession>A0AAV9GK88</accession>
<reference evidence="2" key="2">
    <citation type="submission" date="2023-05" db="EMBL/GenBank/DDBJ databases">
        <authorList>
            <consortium name="Lawrence Berkeley National Laboratory"/>
            <person name="Steindorff A."/>
            <person name="Hensen N."/>
            <person name="Bonometti L."/>
            <person name="Westerberg I."/>
            <person name="Brannstrom I.O."/>
            <person name="Guillou S."/>
            <person name="Cros-Aarteil S."/>
            <person name="Calhoun S."/>
            <person name="Haridas S."/>
            <person name="Kuo A."/>
            <person name="Mondo S."/>
            <person name="Pangilinan J."/>
            <person name="Riley R."/>
            <person name="Labutti K."/>
            <person name="Andreopoulos B."/>
            <person name="Lipzen A."/>
            <person name="Chen C."/>
            <person name="Yanf M."/>
            <person name="Daum C."/>
            <person name="Ng V."/>
            <person name="Clum A."/>
            <person name="Ohm R."/>
            <person name="Martin F."/>
            <person name="Silar P."/>
            <person name="Natvig D."/>
            <person name="Lalanne C."/>
            <person name="Gautier V."/>
            <person name="Ament-Velasquez S.L."/>
            <person name="Kruys A."/>
            <person name="Hutchinson M.I."/>
            <person name="Powell A.J."/>
            <person name="Barry K."/>
            <person name="Miller A.N."/>
            <person name="Grigoriev I.V."/>
            <person name="Debuchy R."/>
            <person name="Gladieux P."/>
            <person name="Thoren M.H."/>
            <person name="Johannesson H."/>
        </authorList>
    </citation>
    <scope>NUCLEOTIDE SEQUENCE</scope>
    <source>
        <strain evidence="2">PSN243</strain>
    </source>
</reference>
<evidence type="ECO:0000256" key="1">
    <source>
        <dbReference type="SAM" id="MobiDB-lite"/>
    </source>
</evidence>
<name>A0AAV9GK88_9PEZI</name>
<feature type="compositionally biased region" description="Polar residues" evidence="1">
    <location>
        <begin position="263"/>
        <end position="272"/>
    </location>
</feature>
<gene>
    <name evidence="2" type="ORF">QBC34DRAFT_406784</name>
</gene>
<feature type="region of interest" description="Disordered" evidence="1">
    <location>
        <begin position="220"/>
        <end position="308"/>
    </location>
</feature>
<evidence type="ECO:0000313" key="3">
    <source>
        <dbReference type="Proteomes" id="UP001321760"/>
    </source>
</evidence>
<keyword evidence="3" id="KW-1185">Reference proteome</keyword>
<organism evidence="2 3">
    <name type="scientific">Podospora aff. communis PSN243</name>
    <dbReference type="NCBI Taxonomy" id="3040156"/>
    <lineage>
        <taxon>Eukaryota</taxon>
        <taxon>Fungi</taxon>
        <taxon>Dikarya</taxon>
        <taxon>Ascomycota</taxon>
        <taxon>Pezizomycotina</taxon>
        <taxon>Sordariomycetes</taxon>
        <taxon>Sordariomycetidae</taxon>
        <taxon>Sordariales</taxon>
        <taxon>Podosporaceae</taxon>
        <taxon>Podospora</taxon>
    </lineage>
</organism>
<feature type="compositionally biased region" description="Polar residues" evidence="1">
    <location>
        <begin position="529"/>
        <end position="538"/>
    </location>
</feature>
<comment type="caution">
    <text evidence="2">The sequence shown here is derived from an EMBL/GenBank/DDBJ whole genome shotgun (WGS) entry which is preliminary data.</text>
</comment>
<proteinExistence type="predicted"/>
<dbReference type="EMBL" id="MU865942">
    <property type="protein sequence ID" value="KAK4448502.1"/>
    <property type="molecule type" value="Genomic_DNA"/>
</dbReference>